<evidence type="ECO:0000313" key="7">
    <source>
        <dbReference type="EMBL" id="STX62350.1"/>
    </source>
</evidence>
<dbReference type="GO" id="GO:0016020">
    <property type="term" value="C:membrane"/>
    <property type="evidence" value="ECO:0007669"/>
    <property type="project" value="UniProtKB-SubCell"/>
</dbReference>
<reference evidence="6 8" key="1">
    <citation type="submission" date="2015-11" db="EMBL/GenBank/DDBJ databases">
        <title>Genomic analysis of 38 Legionella species identifies large and diverse effector repertoires.</title>
        <authorList>
            <person name="Burstein D."/>
            <person name="Amaro F."/>
            <person name="Zusman T."/>
            <person name="Lifshitz Z."/>
            <person name="Cohen O."/>
            <person name="Gilbert J.A."/>
            <person name="Pupko T."/>
            <person name="Shuman H.A."/>
            <person name="Segal G."/>
        </authorList>
    </citation>
    <scope>NUCLEOTIDE SEQUENCE [LARGE SCALE GENOMIC DNA]</scope>
    <source>
        <strain evidence="6 8">ATCC 43877</strain>
    </source>
</reference>
<feature type="transmembrane region" description="Helical" evidence="5">
    <location>
        <begin position="284"/>
        <end position="305"/>
    </location>
</feature>
<dbReference type="Gene3D" id="1.20.1740.10">
    <property type="entry name" value="Amino acid/polyamine transporter I"/>
    <property type="match status" value="1"/>
</dbReference>
<dbReference type="PANTHER" id="PTHR47547">
    <property type="match status" value="1"/>
</dbReference>
<gene>
    <name evidence="7" type="primary">yveA_1</name>
    <name evidence="6" type="ORF">Lmor_0766</name>
    <name evidence="7" type="ORF">NCTC12239_01272</name>
</gene>
<dbReference type="STRING" id="39962.Lmor_0766"/>
<feature type="transmembrane region" description="Helical" evidence="5">
    <location>
        <begin position="208"/>
        <end position="227"/>
    </location>
</feature>
<dbReference type="Proteomes" id="UP000054985">
    <property type="component" value="Unassembled WGS sequence"/>
</dbReference>
<evidence type="ECO:0000256" key="2">
    <source>
        <dbReference type="ARBA" id="ARBA00022692"/>
    </source>
</evidence>
<feature type="transmembrane region" description="Helical" evidence="5">
    <location>
        <begin position="239"/>
        <end position="264"/>
    </location>
</feature>
<organism evidence="7 9">
    <name type="scientific">Legionella moravica</name>
    <dbReference type="NCBI Taxonomy" id="39962"/>
    <lineage>
        <taxon>Bacteria</taxon>
        <taxon>Pseudomonadati</taxon>
        <taxon>Pseudomonadota</taxon>
        <taxon>Gammaproteobacteria</taxon>
        <taxon>Legionellales</taxon>
        <taxon>Legionellaceae</taxon>
        <taxon>Legionella</taxon>
    </lineage>
</organism>
<dbReference type="AlphaFoldDB" id="A0A378JWE1"/>
<dbReference type="Proteomes" id="UP000254040">
    <property type="component" value="Unassembled WGS sequence"/>
</dbReference>
<keyword evidence="3 5" id="KW-1133">Transmembrane helix</keyword>
<dbReference type="PIRSF" id="PIRSF006060">
    <property type="entry name" value="AA_transporter"/>
    <property type="match status" value="1"/>
</dbReference>
<accession>A0A378JWE1</accession>
<feature type="transmembrane region" description="Helical" evidence="5">
    <location>
        <begin position="433"/>
        <end position="454"/>
    </location>
</feature>
<feature type="transmembrane region" description="Helical" evidence="5">
    <location>
        <begin position="47"/>
        <end position="69"/>
    </location>
</feature>
<feature type="transmembrane region" description="Helical" evidence="5">
    <location>
        <begin position="372"/>
        <end position="394"/>
    </location>
</feature>
<evidence type="ECO:0000256" key="4">
    <source>
        <dbReference type="ARBA" id="ARBA00023136"/>
    </source>
</evidence>
<feature type="transmembrane region" description="Helical" evidence="5">
    <location>
        <begin position="20"/>
        <end position="41"/>
    </location>
</feature>
<feature type="transmembrane region" description="Helical" evidence="5">
    <location>
        <begin position="347"/>
        <end position="366"/>
    </location>
</feature>
<sequence>MNQLRNKNTYMNKRLSPLGLLWISFTSIIGSGWLFGTLYSAQFAGPAAIFAWPIAGFLLLILSLSYAEIGTMFPQSDALASLPLYTHGRLTSVMISGLGWISLAIIPVIETQGLVQYASNYIPGLVIPFGTHYHNTPVGSLINIVLLLCFVFFNYFGLNVFARINAGFTFWKLFIPSITIIALVYTNYHAENFTQYGGFMPYGWEGVMGAMSSGGVLFSLLGFRQIIIMMGEIDQPGKYVPLVIFASIVLTTLLYTGLQWAFIGSLDGQSLTRGWAKLSFAGDAGPFAALVTLAGLTWLSVLLYFDAFLSPFSTGLVYSTTAAHMLASMGTTGAAPSITSRINKYQVPWVSLIINFLLAAVMSFLLHGWQEISAFLVAVLMISYAVGPISLVCLRQQLPSYPRPFRLRFSGLIGIAGFYICTVGVYWSGVGSIQKLLALTCLCLFFYLFYSRVVKKSPHELDFRHAIWLLLYLVGLGLFSHYGNYGGTHQIPLYWDLLYLLIFSMGVLFLCFISRKPNTHTSMMITPKNHPERVDSLDVDCKPHL</sequence>
<keyword evidence="2 5" id="KW-0812">Transmembrane</keyword>
<protein>
    <submittedName>
        <fullName evidence="7">Amino acid transport protein</fullName>
    </submittedName>
</protein>
<evidence type="ECO:0000313" key="9">
    <source>
        <dbReference type="Proteomes" id="UP000254040"/>
    </source>
</evidence>
<feature type="transmembrane region" description="Helical" evidence="5">
    <location>
        <begin position="497"/>
        <end position="514"/>
    </location>
</feature>
<feature type="transmembrane region" description="Helical" evidence="5">
    <location>
        <begin position="90"/>
        <end position="109"/>
    </location>
</feature>
<evidence type="ECO:0000313" key="8">
    <source>
        <dbReference type="Proteomes" id="UP000054985"/>
    </source>
</evidence>
<keyword evidence="4 5" id="KW-0472">Membrane</keyword>
<feature type="transmembrane region" description="Helical" evidence="5">
    <location>
        <begin position="170"/>
        <end position="188"/>
    </location>
</feature>
<dbReference type="GO" id="GO:0022857">
    <property type="term" value="F:transmembrane transporter activity"/>
    <property type="evidence" value="ECO:0007669"/>
    <property type="project" value="InterPro"/>
</dbReference>
<feature type="transmembrane region" description="Helical" evidence="5">
    <location>
        <begin position="138"/>
        <end position="158"/>
    </location>
</feature>
<keyword evidence="8" id="KW-1185">Reference proteome</keyword>
<dbReference type="InterPro" id="IPR002293">
    <property type="entry name" value="AA/rel_permease1"/>
</dbReference>
<dbReference type="Pfam" id="PF13520">
    <property type="entry name" value="AA_permease_2"/>
    <property type="match status" value="1"/>
</dbReference>
<proteinExistence type="predicted"/>
<feature type="transmembrane region" description="Helical" evidence="5">
    <location>
        <begin position="406"/>
        <end position="427"/>
    </location>
</feature>
<reference evidence="7 9" key="2">
    <citation type="submission" date="2018-06" db="EMBL/GenBank/DDBJ databases">
        <authorList>
            <consortium name="Pathogen Informatics"/>
            <person name="Doyle S."/>
        </authorList>
    </citation>
    <scope>NUCLEOTIDE SEQUENCE [LARGE SCALE GENOMIC DNA]</scope>
    <source>
        <strain evidence="7 9">NCTC12239</strain>
    </source>
</reference>
<evidence type="ECO:0000256" key="5">
    <source>
        <dbReference type="SAM" id="Phobius"/>
    </source>
</evidence>
<name>A0A378JWE1_9GAMM</name>
<dbReference type="InterPro" id="IPR052962">
    <property type="entry name" value="AA_Transporter_AGT"/>
</dbReference>
<dbReference type="EMBL" id="LNYN01000014">
    <property type="protein sequence ID" value="KTD35319.1"/>
    <property type="molecule type" value="Genomic_DNA"/>
</dbReference>
<feature type="transmembrane region" description="Helical" evidence="5">
    <location>
        <begin position="466"/>
        <end position="485"/>
    </location>
</feature>
<evidence type="ECO:0000256" key="3">
    <source>
        <dbReference type="ARBA" id="ARBA00022989"/>
    </source>
</evidence>
<dbReference type="EMBL" id="UGOG01000001">
    <property type="protein sequence ID" value="STX62350.1"/>
    <property type="molecule type" value="Genomic_DNA"/>
</dbReference>
<evidence type="ECO:0000313" key="6">
    <source>
        <dbReference type="EMBL" id="KTD35319.1"/>
    </source>
</evidence>
<comment type="subcellular location">
    <subcellularLocation>
        <location evidence="1">Membrane</location>
        <topology evidence="1">Multi-pass membrane protein</topology>
    </subcellularLocation>
</comment>
<dbReference type="PANTHER" id="PTHR47547:SF1">
    <property type="entry name" value="ASPARTATE-PROTON SYMPORTER"/>
    <property type="match status" value="1"/>
</dbReference>
<evidence type="ECO:0000256" key="1">
    <source>
        <dbReference type="ARBA" id="ARBA00004141"/>
    </source>
</evidence>